<name>A0A4P6MUL6_9MICO</name>
<gene>
    <name evidence="3" type="ORF">EXU32_03970</name>
</gene>
<protein>
    <recommendedName>
        <fullName evidence="2">AMIN-like domain-containing protein</fullName>
    </recommendedName>
</protein>
<feature type="chain" id="PRO_5039362743" description="AMIN-like domain-containing protein" evidence="1">
    <location>
        <begin position="31"/>
        <end position="187"/>
    </location>
</feature>
<evidence type="ECO:0000313" key="4">
    <source>
        <dbReference type="Proteomes" id="UP000290408"/>
    </source>
</evidence>
<sequence length="187" mass="19767">MKTNRIMGRAGIGTVAAAGALLLSAPAATATPYCGITWGSTPDYTSSGYSSGHLEGVRSGRHTCFDRLVLDVDDATHGLKYDVRYVTTVRQDGSGTAVPLRGAADVRIIVRVPSYDAAGRPTYRPANSRELVDTAGYATFRQVASAGSFEGQSTIGLGVRARLPMRAFALAGPGDHSRLVIDVAHRW</sequence>
<keyword evidence="1" id="KW-0732">Signal</keyword>
<dbReference type="RefSeq" id="WP_130628733.1">
    <property type="nucleotide sequence ID" value="NZ_CP036164.1"/>
</dbReference>
<dbReference type="InterPro" id="IPR056303">
    <property type="entry name" value="AMIN-like"/>
</dbReference>
<dbReference type="EMBL" id="CP036164">
    <property type="protein sequence ID" value="QBF45495.1"/>
    <property type="molecule type" value="Genomic_DNA"/>
</dbReference>
<evidence type="ECO:0000256" key="1">
    <source>
        <dbReference type="SAM" id="SignalP"/>
    </source>
</evidence>
<feature type="signal peptide" evidence="1">
    <location>
        <begin position="1"/>
        <end position="30"/>
    </location>
</feature>
<dbReference type="STRING" id="1216970.GCA_001570985_01054"/>
<evidence type="ECO:0000313" key="3">
    <source>
        <dbReference type="EMBL" id="QBF45495.1"/>
    </source>
</evidence>
<keyword evidence="4" id="KW-1185">Reference proteome</keyword>
<organism evidence="3 4">
    <name type="scientific">Janibacter limosus</name>
    <dbReference type="NCBI Taxonomy" id="53458"/>
    <lineage>
        <taxon>Bacteria</taxon>
        <taxon>Bacillati</taxon>
        <taxon>Actinomycetota</taxon>
        <taxon>Actinomycetes</taxon>
        <taxon>Micrococcales</taxon>
        <taxon>Intrasporangiaceae</taxon>
        <taxon>Janibacter</taxon>
    </lineage>
</organism>
<dbReference type="AlphaFoldDB" id="A0A4P6MUL6"/>
<dbReference type="KEGG" id="jli:EXU32_03970"/>
<proteinExistence type="predicted"/>
<accession>A0A4P6MUL6</accession>
<evidence type="ECO:0000259" key="2">
    <source>
        <dbReference type="Pfam" id="PF24837"/>
    </source>
</evidence>
<dbReference type="Proteomes" id="UP000290408">
    <property type="component" value="Chromosome"/>
</dbReference>
<dbReference type="Pfam" id="PF24837">
    <property type="entry name" value="AMIN-like"/>
    <property type="match status" value="1"/>
</dbReference>
<dbReference type="OrthoDB" id="3393679at2"/>
<reference evidence="3 4" key="1">
    <citation type="submission" date="2019-02" db="EMBL/GenBank/DDBJ databases">
        <title>Genomic data mining of an Antarctic deep-sea actinobacterium, Janibacterlimosus P3-3-X1.</title>
        <authorList>
            <person name="Liao L."/>
            <person name="Chen B."/>
        </authorList>
    </citation>
    <scope>NUCLEOTIDE SEQUENCE [LARGE SCALE GENOMIC DNA]</scope>
    <source>
        <strain evidence="3 4">P3-3-X1</strain>
    </source>
</reference>
<feature type="domain" description="AMIN-like" evidence="2">
    <location>
        <begin position="54"/>
        <end position="185"/>
    </location>
</feature>